<evidence type="ECO:0000313" key="9">
    <source>
        <dbReference type="EMBL" id="RMZ20106.1"/>
    </source>
</evidence>
<comment type="cofactor">
    <cofactor evidence="1">
        <name>Ca(2+)</name>
        <dbReference type="ChEBI" id="CHEBI:29108"/>
    </cofactor>
</comment>
<dbReference type="Proteomes" id="UP000281677">
    <property type="component" value="Unassembled WGS sequence"/>
</dbReference>
<comment type="similarity">
    <text evidence="3 8">Belongs to the glycosyl hydrolase 47 family.</text>
</comment>
<comment type="caution">
    <text evidence="9">The sequence shown here is derived from an EMBL/GenBank/DDBJ whole genome shotgun (WGS) entry which is preliminary data.</text>
</comment>
<evidence type="ECO:0000256" key="7">
    <source>
        <dbReference type="PIRSR" id="PIRSR601382-3"/>
    </source>
</evidence>
<sequence length="652" mass="73979">MASRLYQTKSYGRSAVHALHRVDQGCSLVGFMLSPSARVRQERIAQLHFTPPTAQELKGSSEHVLAAAILFLLLQLGAFLDLHPPPRHHPHPHLTGQDLRVHKLRNPGFLGRKFKWKNLRQQHPVSNFTSLPSGPLADIPKIQHEFTPRTDEEETERQSRQAAVKDAFLHSWQGYKKYAWAQDEVAPISGVPQGNFGGWGATLVDSLDTLWIMGLEEDFKLAVSELKKIDFTTTGLEELNVFETTIRYAGGFLSAFDLSGHAYPVLLEKAVELGEMLYHALDTPNRMPITRWRWKNAMLGEPQKASRSSIVAEVGSLTMEFTRLSQLTGDPKWYDAIVRIMHVFEEQQNQTKIPGLWPMQVDTRETDFTKETTFSIGGMVDSLYEYLPKEFLMLGSRGQQYRDMYAQSLKAMKEHIFFRPLNSDNKALLIPGTKRRTPTRFRFTPEAQHLSCYAGGMVALAAKAFDTPDELDTARQLVEGCIWAYESTPSGIMPEIFQAAPCKEDKEDDCTWSQEKWYHAIASPNPPKGASADVPQQVITNAMSIIETSKLPPGFTRISDSRYMLRPEAIESVFILYRITGDTYYQNKAWNMFQSITSGTRTNISFAGIKDVRETNSTMIDSMESFWTAETLKYFYLIFSEPDLVSLDDYVL</sequence>
<protein>
    <recommendedName>
        <fullName evidence="8">alpha-1,2-Mannosidase</fullName>
        <ecNumber evidence="8">3.2.1.-</ecNumber>
    </recommendedName>
</protein>
<reference evidence="9 10" key="1">
    <citation type="journal article" date="2018" name="BMC Genomics">
        <title>Genomic evidence for intraspecific hybridization in a clonal and extremely halotolerant yeast.</title>
        <authorList>
            <person name="Gostincar C."/>
            <person name="Stajich J.E."/>
            <person name="Zupancic J."/>
            <person name="Zalar P."/>
            <person name="Gunde-Cimerman N."/>
        </authorList>
    </citation>
    <scope>NUCLEOTIDE SEQUENCE [LARGE SCALE GENOMIC DNA]</scope>
    <source>
        <strain evidence="9 10">EXF-120</strain>
    </source>
</reference>
<evidence type="ECO:0000313" key="10">
    <source>
        <dbReference type="Proteomes" id="UP000281677"/>
    </source>
</evidence>
<evidence type="ECO:0000256" key="5">
    <source>
        <dbReference type="ARBA" id="ARBA00023157"/>
    </source>
</evidence>
<evidence type="ECO:0000256" key="4">
    <source>
        <dbReference type="ARBA" id="ARBA00022801"/>
    </source>
</evidence>
<dbReference type="GO" id="GO:0016020">
    <property type="term" value="C:membrane"/>
    <property type="evidence" value="ECO:0007669"/>
    <property type="project" value="InterPro"/>
</dbReference>
<evidence type="ECO:0000256" key="1">
    <source>
        <dbReference type="ARBA" id="ARBA00001913"/>
    </source>
</evidence>
<keyword evidence="4 8" id="KW-0378">Hydrolase</keyword>
<feature type="active site" evidence="6">
    <location>
        <position position="568"/>
    </location>
</feature>
<dbReference type="EC" id="3.2.1.-" evidence="8"/>
<gene>
    <name evidence="9" type="ORF">D0859_15896</name>
</gene>
<accession>A0A3M7I473</accession>
<dbReference type="InterPro" id="IPR001382">
    <property type="entry name" value="Glyco_hydro_47"/>
</dbReference>
<keyword evidence="5 7" id="KW-1015">Disulfide bond</keyword>
<dbReference type="AlphaFoldDB" id="A0A3M7I473"/>
<feature type="active site" description="Proton donor" evidence="6">
    <location>
        <position position="495"/>
    </location>
</feature>
<dbReference type="Pfam" id="PF01532">
    <property type="entry name" value="Glyco_hydro_47"/>
    <property type="match status" value="1"/>
</dbReference>
<dbReference type="FunFam" id="1.50.10.10:FF:000037">
    <property type="entry name" value="alpha-1,2-Mannosidase"/>
    <property type="match status" value="1"/>
</dbReference>
<dbReference type="GO" id="GO:0004571">
    <property type="term" value="F:mannosyl-oligosaccharide 1,2-alpha-mannosidase activity"/>
    <property type="evidence" value="ECO:0007669"/>
    <property type="project" value="InterPro"/>
</dbReference>
<dbReference type="SUPFAM" id="SSF48225">
    <property type="entry name" value="Seven-hairpin glycosidases"/>
    <property type="match status" value="1"/>
</dbReference>
<comment type="pathway">
    <text evidence="2">Protein modification; protein glycosylation.</text>
</comment>
<dbReference type="VEuPathDB" id="FungiDB:BTJ68_05962"/>
<evidence type="ECO:0000256" key="6">
    <source>
        <dbReference type="PIRSR" id="PIRSR601382-1"/>
    </source>
</evidence>
<name>A0A3M7I473_HORWE</name>
<feature type="active site" description="Proton donor" evidence="6">
    <location>
        <position position="243"/>
    </location>
</feature>
<dbReference type="InterPro" id="IPR012341">
    <property type="entry name" value="6hp_glycosidase-like_sf"/>
</dbReference>
<evidence type="ECO:0000256" key="2">
    <source>
        <dbReference type="ARBA" id="ARBA00004922"/>
    </source>
</evidence>
<organism evidence="9 10">
    <name type="scientific">Hortaea werneckii</name>
    <name type="common">Black yeast</name>
    <name type="synonym">Cladosporium werneckii</name>
    <dbReference type="NCBI Taxonomy" id="91943"/>
    <lineage>
        <taxon>Eukaryota</taxon>
        <taxon>Fungi</taxon>
        <taxon>Dikarya</taxon>
        <taxon>Ascomycota</taxon>
        <taxon>Pezizomycotina</taxon>
        <taxon>Dothideomycetes</taxon>
        <taxon>Dothideomycetidae</taxon>
        <taxon>Mycosphaerellales</taxon>
        <taxon>Teratosphaeriaceae</taxon>
        <taxon>Hortaea</taxon>
    </lineage>
</organism>
<dbReference type="Gene3D" id="1.50.10.10">
    <property type="match status" value="1"/>
</dbReference>
<dbReference type="InterPro" id="IPR036026">
    <property type="entry name" value="Seven-hairpin_glycosidases"/>
</dbReference>
<dbReference type="GO" id="GO:0005509">
    <property type="term" value="F:calcium ion binding"/>
    <property type="evidence" value="ECO:0007669"/>
    <property type="project" value="InterPro"/>
</dbReference>
<feature type="disulfide bond" evidence="7">
    <location>
        <begin position="452"/>
        <end position="481"/>
    </location>
</feature>
<proteinExistence type="inferred from homology"/>
<dbReference type="InterPro" id="IPR050749">
    <property type="entry name" value="Glycosyl_Hydrolase_47"/>
</dbReference>
<dbReference type="PANTHER" id="PTHR11742:SF49">
    <property type="entry name" value="ALPHA-1,2-MANNOSIDASE"/>
    <property type="match status" value="1"/>
</dbReference>
<dbReference type="GO" id="GO:0005975">
    <property type="term" value="P:carbohydrate metabolic process"/>
    <property type="evidence" value="ECO:0007669"/>
    <property type="project" value="InterPro"/>
</dbReference>
<dbReference type="PRINTS" id="PR00747">
    <property type="entry name" value="GLYHDRLASE47"/>
</dbReference>
<keyword evidence="8" id="KW-0326">Glycosidase</keyword>
<evidence type="ECO:0000256" key="3">
    <source>
        <dbReference type="ARBA" id="ARBA00007658"/>
    </source>
</evidence>
<dbReference type="OrthoDB" id="8118055at2759"/>
<dbReference type="GO" id="GO:0005783">
    <property type="term" value="C:endoplasmic reticulum"/>
    <property type="evidence" value="ECO:0007669"/>
    <property type="project" value="TreeGrafter"/>
</dbReference>
<dbReference type="UniPathway" id="UPA00378"/>
<dbReference type="GO" id="GO:0036503">
    <property type="term" value="P:ERAD pathway"/>
    <property type="evidence" value="ECO:0007669"/>
    <property type="project" value="UniProtKB-ARBA"/>
</dbReference>
<evidence type="ECO:0000256" key="8">
    <source>
        <dbReference type="RuleBase" id="RU361193"/>
    </source>
</evidence>
<feature type="active site" evidence="6">
    <location>
        <position position="381"/>
    </location>
</feature>
<dbReference type="EMBL" id="QWIT01000866">
    <property type="protein sequence ID" value="RMZ20106.1"/>
    <property type="molecule type" value="Genomic_DNA"/>
</dbReference>
<dbReference type="PANTHER" id="PTHR11742">
    <property type="entry name" value="MANNOSYL-OLIGOSACCHARIDE ALPHA-1,2-MANNOSIDASE-RELATED"/>
    <property type="match status" value="1"/>
</dbReference>